<comment type="caution">
    <text evidence="1">The sequence shown here is derived from an EMBL/GenBank/DDBJ whole genome shotgun (WGS) entry which is preliminary data.</text>
</comment>
<name>A0A8S2S5T9_9BILA</name>
<evidence type="ECO:0000313" key="3">
    <source>
        <dbReference type="Proteomes" id="UP000676336"/>
    </source>
</evidence>
<dbReference type="InterPro" id="IPR011990">
    <property type="entry name" value="TPR-like_helical_dom_sf"/>
</dbReference>
<gene>
    <name evidence="1" type="ORF">SMN809_LOCUS21212</name>
    <name evidence="2" type="ORF">SMN809_LOCUS21254</name>
</gene>
<proteinExistence type="predicted"/>
<dbReference type="Gene3D" id="1.25.40.10">
    <property type="entry name" value="Tetratricopeptide repeat domain"/>
    <property type="match status" value="1"/>
</dbReference>
<dbReference type="AlphaFoldDB" id="A0A8S2S5T9"/>
<dbReference type="Proteomes" id="UP000676336">
    <property type="component" value="Unassembled WGS sequence"/>
</dbReference>
<dbReference type="EMBL" id="CAJOBI010015883">
    <property type="protein sequence ID" value="CAF4185479.1"/>
    <property type="molecule type" value="Genomic_DNA"/>
</dbReference>
<dbReference type="EMBL" id="CAJOBI010016032">
    <property type="protein sequence ID" value="CAF4186406.1"/>
    <property type="molecule type" value="Genomic_DNA"/>
</dbReference>
<feature type="non-terminal residue" evidence="1">
    <location>
        <position position="29"/>
    </location>
</feature>
<evidence type="ECO:0000313" key="1">
    <source>
        <dbReference type="EMBL" id="CAF4185479.1"/>
    </source>
</evidence>
<reference evidence="1" key="1">
    <citation type="submission" date="2021-02" db="EMBL/GenBank/DDBJ databases">
        <authorList>
            <person name="Nowell W R."/>
        </authorList>
    </citation>
    <scope>NUCLEOTIDE SEQUENCE</scope>
</reference>
<evidence type="ECO:0000313" key="2">
    <source>
        <dbReference type="EMBL" id="CAF4186406.1"/>
    </source>
</evidence>
<sequence>MRLQDTYELNTSQLANGELSSKFKSKRLS</sequence>
<protein>
    <submittedName>
        <fullName evidence="1">Uncharacterized protein</fullName>
    </submittedName>
</protein>
<accession>A0A8S2S5T9</accession>
<organism evidence="1 3">
    <name type="scientific">Rotaria magnacalcarata</name>
    <dbReference type="NCBI Taxonomy" id="392030"/>
    <lineage>
        <taxon>Eukaryota</taxon>
        <taxon>Metazoa</taxon>
        <taxon>Spiralia</taxon>
        <taxon>Gnathifera</taxon>
        <taxon>Rotifera</taxon>
        <taxon>Eurotatoria</taxon>
        <taxon>Bdelloidea</taxon>
        <taxon>Philodinida</taxon>
        <taxon>Philodinidae</taxon>
        <taxon>Rotaria</taxon>
    </lineage>
</organism>